<dbReference type="VEuPathDB" id="VectorBase:HLOH_040554"/>
<accession>A0A9J6FMP3</accession>
<dbReference type="SUPFAM" id="SSF52047">
    <property type="entry name" value="RNI-like"/>
    <property type="match status" value="1"/>
</dbReference>
<evidence type="ECO:0000313" key="2">
    <source>
        <dbReference type="EMBL" id="KAH9364131.1"/>
    </source>
</evidence>
<gene>
    <name evidence="2" type="ORF">HPB48_010135</name>
</gene>
<dbReference type="PROSITE" id="PS50181">
    <property type="entry name" value="FBOX"/>
    <property type="match status" value="1"/>
</dbReference>
<evidence type="ECO:0000313" key="3">
    <source>
        <dbReference type="Proteomes" id="UP000821853"/>
    </source>
</evidence>
<keyword evidence="3" id="KW-1185">Reference proteome</keyword>
<reference evidence="2 3" key="1">
    <citation type="journal article" date="2020" name="Cell">
        <title>Large-Scale Comparative Analyses of Tick Genomes Elucidate Their Genetic Diversity and Vector Capacities.</title>
        <authorList>
            <consortium name="Tick Genome and Microbiome Consortium (TIGMIC)"/>
            <person name="Jia N."/>
            <person name="Wang J."/>
            <person name="Shi W."/>
            <person name="Du L."/>
            <person name="Sun Y."/>
            <person name="Zhan W."/>
            <person name="Jiang J.F."/>
            <person name="Wang Q."/>
            <person name="Zhang B."/>
            <person name="Ji P."/>
            <person name="Bell-Sakyi L."/>
            <person name="Cui X.M."/>
            <person name="Yuan T.T."/>
            <person name="Jiang B.G."/>
            <person name="Yang W.F."/>
            <person name="Lam T.T."/>
            <person name="Chang Q.C."/>
            <person name="Ding S.J."/>
            <person name="Wang X.J."/>
            <person name="Zhu J.G."/>
            <person name="Ruan X.D."/>
            <person name="Zhao L."/>
            <person name="Wei J.T."/>
            <person name="Ye R.Z."/>
            <person name="Que T.C."/>
            <person name="Du C.H."/>
            <person name="Zhou Y.H."/>
            <person name="Cheng J.X."/>
            <person name="Dai P.F."/>
            <person name="Guo W.B."/>
            <person name="Han X.H."/>
            <person name="Huang E.J."/>
            <person name="Li L.F."/>
            <person name="Wei W."/>
            <person name="Gao Y.C."/>
            <person name="Liu J.Z."/>
            <person name="Shao H.Z."/>
            <person name="Wang X."/>
            <person name="Wang C.C."/>
            <person name="Yang T.C."/>
            <person name="Huo Q.B."/>
            <person name="Li W."/>
            <person name="Chen H.Y."/>
            <person name="Chen S.E."/>
            <person name="Zhou L.G."/>
            <person name="Ni X.B."/>
            <person name="Tian J.H."/>
            <person name="Sheng Y."/>
            <person name="Liu T."/>
            <person name="Pan Y.S."/>
            <person name="Xia L.Y."/>
            <person name="Li J."/>
            <person name="Zhao F."/>
            <person name="Cao W.C."/>
        </authorList>
    </citation>
    <scope>NUCLEOTIDE SEQUENCE [LARGE SCALE GENOMIC DNA]</scope>
    <source>
        <strain evidence="2">HaeL-2018</strain>
    </source>
</reference>
<dbReference type="OMA" id="GEENMQV"/>
<name>A0A9J6FMP3_HAELO</name>
<dbReference type="AlphaFoldDB" id="A0A9J6FMP3"/>
<dbReference type="Gene3D" id="3.80.10.10">
    <property type="entry name" value="Ribonuclease Inhibitor"/>
    <property type="match status" value="1"/>
</dbReference>
<dbReference type="EMBL" id="JABSTR010000002">
    <property type="protein sequence ID" value="KAH9364131.1"/>
    <property type="molecule type" value="Genomic_DNA"/>
</dbReference>
<dbReference type="InterPro" id="IPR032675">
    <property type="entry name" value="LRR_dom_sf"/>
</dbReference>
<dbReference type="InterPro" id="IPR001810">
    <property type="entry name" value="F-box_dom"/>
</dbReference>
<feature type="domain" description="F-box" evidence="1">
    <location>
        <begin position="7"/>
        <end position="53"/>
    </location>
</feature>
<organism evidence="2 3">
    <name type="scientific">Haemaphysalis longicornis</name>
    <name type="common">Bush tick</name>
    <dbReference type="NCBI Taxonomy" id="44386"/>
    <lineage>
        <taxon>Eukaryota</taxon>
        <taxon>Metazoa</taxon>
        <taxon>Ecdysozoa</taxon>
        <taxon>Arthropoda</taxon>
        <taxon>Chelicerata</taxon>
        <taxon>Arachnida</taxon>
        <taxon>Acari</taxon>
        <taxon>Parasitiformes</taxon>
        <taxon>Ixodida</taxon>
        <taxon>Ixodoidea</taxon>
        <taxon>Ixodidae</taxon>
        <taxon>Haemaphysalinae</taxon>
        <taxon>Haemaphysalis</taxon>
    </lineage>
</organism>
<protein>
    <recommendedName>
        <fullName evidence="1">F-box domain-containing protein</fullName>
    </recommendedName>
</protein>
<comment type="caution">
    <text evidence="2">The sequence shown here is derived from an EMBL/GenBank/DDBJ whole genome shotgun (WGS) entry which is preliminary data.</text>
</comment>
<proteinExistence type="predicted"/>
<sequence length="483" mass="54365">MTVALHNYDYARLPNNVWLRILSYADTDTLLAIEATAPCFTNIVRDEQLAVNVVCAPSSDETTLQRFFTKRVMHKVKFLDMSNCIVASPHVILSWVGTCNALTELRCVNCPLPYTGLLIVLMERLPHLQRIDWSFFGEKISDDMCRVMARYNESAIPQLRSTYVEVACQGEDNHALLSFLLKRCIGLQKLHLHAFHGDFTEATAVFLGAWTSTISLDPTLIYSTELDAVLGQQRFFTLFERLMQEPSNWSAGTIVCGNRVFLKESTPGPSSFHTHAMSECVETPRFKEVVVALRNEPGVVSRLSKVAIEMTWAHIEALTLALLPYAASDTINCTCPRLGHHLKTFLNSFRVLTELNLNSFHFGGGVDCCKILSAVAMRLRALSLAPCGINRKNCFINLAKVSSKLEELDVRMNSDNFNSQCIFCNEPFRVREDDAAILQQGSELRRFTLCGVMKLHFLDFIASLRPSEIRLFLHALAFNRPAT</sequence>
<evidence type="ECO:0000259" key="1">
    <source>
        <dbReference type="PROSITE" id="PS50181"/>
    </source>
</evidence>
<dbReference type="Proteomes" id="UP000821853">
    <property type="component" value="Chromosome 10"/>
</dbReference>